<dbReference type="KEGG" id="ams:AMIS_44520"/>
<reference evidence="1 2" key="1">
    <citation type="submission" date="2012-02" db="EMBL/GenBank/DDBJ databases">
        <title>Complete genome sequence of Actinoplanes missouriensis 431 (= NBRC 102363).</title>
        <authorList>
            <person name="Ohnishi Y."/>
            <person name="Ishikawa J."/>
            <person name="Sekine M."/>
            <person name="Hosoyama A."/>
            <person name="Harada T."/>
            <person name="Narita H."/>
            <person name="Hata T."/>
            <person name="Konno Y."/>
            <person name="Tutikane K."/>
            <person name="Fujita N."/>
            <person name="Horinouchi S."/>
            <person name="Hayakawa M."/>
        </authorList>
    </citation>
    <scope>NUCLEOTIDE SEQUENCE [LARGE SCALE GENOMIC DNA]</scope>
    <source>
        <strain evidence="2">ATCC 14538 / DSM 43046 / CBS 188.64 / JCM 3121 / NBRC 102363 / NCIMB 12654 / NRRL B-3342 / UNCC 431</strain>
    </source>
</reference>
<sequence>MDPCGSAASEPYSSLMEPVNVLAIGIDLDLVLTKDGGRSRPLLGSYAAEGRFTYRPNWGLPDWPGGKQTAGPVLAFSRPEIRPGEGVRAIVVALFLEHTSDWRDVGPDDVLRMYEGSRICGHGRVAWVKPATWPMPEDEQNRLAAWLIPT</sequence>
<dbReference type="AlphaFoldDB" id="I0H9I5"/>
<name>I0H9I5_ACTM4</name>
<evidence type="ECO:0000313" key="2">
    <source>
        <dbReference type="Proteomes" id="UP000007882"/>
    </source>
</evidence>
<evidence type="ECO:0000313" key="1">
    <source>
        <dbReference type="EMBL" id="BAL89672.1"/>
    </source>
</evidence>
<dbReference type="HOGENOM" id="CLU_1736643_0_0_11"/>
<dbReference type="Proteomes" id="UP000007882">
    <property type="component" value="Chromosome"/>
</dbReference>
<gene>
    <name evidence="1" type="ordered locus">AMIS_44520</name>
</gene>
<organism evidence="1 2">
    <name type="scientific">Actinoplanes missouriensis (strain ATCC 14538 / DSM 43046 / CBS 188.64 / JCM 3121 / NBRC 102363 / NCIMB 12654 / NRRL B-3342 / UNCC 431)</name>
    <dbReference type="NCBI Taxonomy" id="512565"/>
    <lineage>
        <taxon>Bacteria</taxon>
        <taxon>Bacillati</taxon>
        <taxon>Actinomycetota</taxon>
        <taxon>Actinomycetes</taxon>
        <taxon>Micromonosporales</taxon>
        <taxon>Micromonosporaceae</taxon>
        <taxon>Actinoplanes</taxon>
    </lineage>
</organism>
<accession>I0H9I5</accession>
<keyword evidence="2" id="KW-1185">Reference proteome</keyword>
<dbReference type="STRING" id="512565.AMIS_44520"/>
<protein>
    <submittedName>
        <fullName evidence="1">Uncharacterized protein</fullName>
    </submittedName>
</protein>
<dbReference type="EMBL" id="AP012319">
    <property type="protein sequence ID" value="BAL89672.1"/>
    <property type="molecule type" value="Genomic_DNA"/>
</dbReference>
<proteinExistence type="predicted"/>